<dbReference type="RefSeq" id="WP_345315686.1">
    <property type="nucleotide sequence ID" value="NZ_BAABLF010000005.1"/>
</dbReference>
<dbReference type="InterPro" id="IPR014216">
    <property type="entry name" value="ABC_transptr_CydD"/>
</dbReference>
<dbReference type="InterPro" id="IPR039421">
    <property type="entry name" value="Type_1_exporter"/>
</dbReference>
<feature type="domain" description="ABC transporter" evidence="8">
    <location>
        <begin position="349"/>
        <end position="563"/>
    </location>
</feature>
<dbReference type="InterPro" id="IPR003439">
    <property type="entry name" value="ABC_transporter-like_ATP-bd"/>
</dbReference>
<dbReference type="Gene3D" id="1.20.1560.10">
    <property type="entry name" value="ABC transporter type 1, transmembrane domain"/>
    <property type="match status" value="1"/>
</dbReference>
<keyword evidence="4" id="KW-0067">ATP-binding</keyword>
<dbReference type="Proteomes" id="UP001501600">
    <property type="component" value="Unassembled WGS sequence"/>
</dbReference>
<keyword evidence="11" id="KW-1185">Reference proteome</keyword>
<evidence type="ECO:0000313" key="11">
    <source>
        <dbReference type="Proteomes" id="UP001501600"/>
    </source>
</evidence>
<dbReference type="PROSITE" id="PS50893">
    <property type="entry name" value="ABC_TRANSPORTER_2"/>
    <property type="match status" value="1"/>
</dbReference>
<evidence type="ECO:0000256" key="2">
    <source>
        <dbReference type="ARBA" id="ARBA00022692"/>
    </source>
</evidence>
<evidence type="ECO:0000256" key="7">
    <source>
        <dbReference type="SAM" id="Phobius"/>
    </source>
</evidence>
<dbReference type="Pfam" id="PF00005">
    <property type="entry name" value="ABC_tran"/>
    <property type="match status" value="1"/>
</dbReference>
<feature type="domain" description="ABC transmembrane type-1" evidence="9">
    <location>
        <begin position="25"/>
        <end position="316"/>
    </location>
</feature>
<keyword evidence="5 7" id="KW-1133">Transmembrane helix</keyword>
<feature type="transmembrane region" description="Helical" evidence="7">
    <location>
        <begin position="278"/>
        <end position="297"/>
    </location>
</feature>
<accession>A0ABP9RVQ1</accession>
<evidence type="ECO:0000256" key="6">
    <source>
        <dbReference type="ARBA" id="ARBA00023136"/>
    </source>
</evidence>
<gene>
    <name evidence="10" type="primary">cydD</name>
    <name evidence="10" type="ORF">GCM10025772_07330</name>
</gene>
<protein>
    <submittedName>
        <fullName evidence="10">Cysteine/glutathione ABC transporter permease/ATP-binding protein CydD</fullName>
    </submittedName>
</protein>
<sequence>MNKTTEQSSLAWLKQGAQAGRRWIALATLCGYGNALLLILQAWLLAHTLHSLIIDKLSLAQLQSTLIALALLFPVRALLLWGKEVAGFHAGAKVRQALRQQLLTQLHALGPAYLQRKAAGSWTSVLLEQVEKLQEFYSKYLVQMRLVMLIPLTILLMVFPLNWAAGLVFLLTAPLTILFMALVGMGAADANKRNFLALSRLSGHFLDRLKGLSTIRLFDQMETEAQKMDHASEAFRQRTMEVLRMAFLSSAVLEFFASISIAVIAVYFGFSYLGELNFGHYGAGVTLFSGLLVLILAPDFFQPFRDLGTYYHAKAEAIGAADELRRLMETPSHDTGAEGTMVDEGPITLEAHDLVVLAQDGTPLTEPLSFHLPAGHTLALAGPTGCGKTSVMQAVMGLLPYQGSLQANGREIRELPRDPWLAQQTWLGQNPKLIFGTIADNLRMANPGASDDRLWQALDAAHASEFVHRLPAGLAHPIGDRASGLSVGQAQRIALARALLKPTPLLLLDEPTASLDRHSETLLQQSLRQVRQDRTCLLISHRSDQLSDADHCLTLRPKEAQRD</sequence>
<dbReference type="NCBIfam" id="NF008379">
    <property type="entry name" value="PRK11174.1"/>
    <property type="match status" value="1"/>
</dbReference>
<dbReference type="SUPFAM" id="SSF52540">
    <property type="entry name" value="P-loop containing nucleoside triphosphate hydrolases"/>
    <property type="match status" value="1"/>
</dbReference>
<dbReference type="SMART" id="SM00382">
    <property type="entry name" value="AAA"/>
    <property type="match status" value="1"/>
</dbReference>
<dbReference type="InterPro" id="IPR017871">
    <property type="entry name" value="ABC_transporter-like_CS"/>
</dbReference>
<proteinExistence type="predicted"/>
<evidence type="ECO:0000313" key="10">
    <source>
        <dbReference type="EMBL" id="GAA5188126.1"/>
    </source>
</evidence>
<name>A0ABP9RVQ1_9GAMM</name>
<evidence type="ECO:0000256" key="3">
    <source>
        <dbReference type="ARBA" id="ARBA00022741"/>
    </source>
</evidence>
<dbReference type="PANTHER" id="PTHR24221">
    <property type="entry name" value="ATP-BINDING CASSETTE SUB-FAMILY B"/>
    <property type="match status" value="1"/>
</dbReference>
<dbReference type="PROSITE" id="PS50929">
    <property type="entry name" value="ABC_TM1F"/>
    <property type="match status" value="1"/>
</dbReference>
<keyword evidence="6 7" id="KW-0472">Membrane</keyword>
<dbReference type="Gene3D" id="3.40.50.300">
    <property type="entry name" value="P-loop containing nucleotide triphosphate hydrolases"/>
    <property type="match status" value="1"/>
</dbReference>
<dbReference type="SUPFAM" id="SSF90123">
    <property type="entry name" value="ABC transporter transmembrane region"/>
    <property type="match status" value="1"/>
</dbReference>
<comment type="subcellular location">
    <subcellularLocation>
        <location evidence="1">Cell membrane</location>
        <topology evidence="1">Multi-pass membrane protein</topology>
    </subcellularLocation>
</comment>
<evidence type="ECO:0000256" key="5">
    <source>
        <dbReference type="ARBA" id="ARBA00022989"/>
    </source>
</evidence>
<dbReference type="InterPro" id="IPR003593">
    <property type="entry name" value="AAA+_ATPase"/>
</dbReference>
<feature type="transmembrane region" description="Helical" evidence="7">
    <location>
        <begin position="23"/>
        <end position="46"/>
    </location>
</feature>
<keyword evidence="3" id="KW-0547">Nucleotide-binding</keyword>
<dbReference type="PROSITE" id="PS00211">
    <property type="entry name" value="ABC_TRANSPORTER_1"/>
    <property type="match status" value="1"/>
</dbReference>
<evidence type="ECO:0000259" key="8">
    <source>
        <dbReference type="PROSITE" id="PS50893"/>
    </source>
</evidence>
<feature type="transmembrane region" description="Helical" evidence="7">
    <location>
        <begin position="58"/>
        <end position="79"/>
    </location>
</feature>
<evidence type="ECO:0000259" key="9">
    <source>
        <dbReference type="PROSITE" id="PS50929"/>
    </source>
</evidence>
<dbReference type="InterPro" id="IPR011527">
    <property type="entry name" value="ABC1_TM_dom"/>
</dbReference>
<feature type="transmembrane region" description="Helical" evidence="7">
    <location>
        <begin position="167"/>
        <end position="188"/>
    </location>
</feature>
<dbReference type="Pfam" id="PF00664">
    <property type="entry name" value="ABC_membrane"/>
    <property type="match status" value="1"/>
</dbReference>
<dbReference type="InterPro" id="IPR036640">
    <property type="entry name" value="ABC1_TM_sf"/>
</dbReference>
<dbReference type="CDD" id="cd18584">
    <property type="entry name" value="ABC_6TM_AarD_CydD"/>
    <property type="match status" value="1"/>
</dbReference>
<organism evidence="10 11">
    <name type="scientific">Ferrimonas gelatinilytica</name>
    <dbReference type="NCBI Taxonomy" id="1255257"/>
    <lineage>
        <taxon>Bacteria</taxon>
        <taxon>Pseudomonadati</taxon>
        <taxon>Pseudomonadota</taxon>
        <taxon>Gammaproteobacteria</taxon>
        <taxon>Alteromonadales</taxon>
        <taxon>Ferrimonadaceae</taxon>
        <taxon>Ferrimonas</taxon>
    </lineage>
</organism>
<reference evidence="11" key="1">
    <citation type="journal article" date="2019" name="Int. J. Syst. Evol. Microbiol.">
        <title>The Global Catalogue of Microorganisms (GCM) 10K type strain sequencing project: providing services to taxonomists for standard genome sequencing and annotation.</title>
        <authorList>
            <consortium name="The Broad Institute Genomics Platform"/>
            <consortium name="The Broad Institute Genome Sequencing Center for Infectious Disease"/>
            <person name="Wu L."/>
            <person name="Ma J."/>
        </authorList>
    </citation>
    <scope>NUCLEOTIDE SEQUENCE [LARGE SCALE GENOMIC DNA]</scope>
    <source>
        <strain evidence="11">JCM 18720</strain>
    </source>
</reference>
<evidence type="ECO:0000256" key="1">
    <source>
        <dbReference type="ARBA" id="ARBA00004651"/>
    </source>
</evidence>
<dbReference type="EMBL" id="BAABLF010000005">
    <property type="protein sequence ID" value="GAA5188126.1"/>
    <property type="molecule type" value="Genomic_DNA"/>
</dbReference>
<feature type="transmembrane region" description="Helical" evidence="7">
    <location>
        <begin position="246"/>
        <end position="272"/>
    </location>
</feature>
<dbReference type="NCBIfam" id="TIGR02857">
    <property type="entry name" value="CydD"/>
    <property type="match status" value="1"/>
</dbReference>
<dbReference type="PANTHER" id="PTHR24221:SF261">
    <property type="entry name" value="GLUTATHIONE_L-CYSTEINE TRANSPORT SYSTEM ATP-BINDING_PERMEASE PROTEIN CYDD"/>
    <property type="match status" value="1"/>
</dbReference>
<comment type="caution">
    <text evidence="10">The sequence shown here is derived from an EMBL/GenBank/DDBJ whole genome shotgun (WGS) entry which is preliminary data.</text>
</comment>
<feature type="transmembrane region" description="Helical" evidence="7">
    <location>
        <begin position="142"/>
        <end position="161"/>
    </location>
</feature>
<keyword evidence="2 7" id="KW-0812">Transmembrane</keyword>
<dbReference type="InterPro" id="IPR027417">
    <property type="entry name" value="P-loop_NTPase"/>
</dbReference>
<evidence type="ECO:0000256" key="4">
    <source>
        <dbReference type="ARBA" id="ARBA00022840"/>
    </source>
</evidence>